<dbReference type="EMBL" id="JAFBDZ010000002">
    <property type="protein sequence ID" value="MBM7585810.1"/>
    <property type="molecule type" value="Genomic_DNA"/>
</dbReference>
<reference evidence="1 2" key="1">
    <citation type="submission" date="2021-01" db="EMBL/GenBank/DDBJ databases">
        <title>Genomic Encyclopedia of Type Strains, Phase IV (KMG-IV): sequencing the most valuable type-strain genomes for metagenomic binning, comparative biology and taxonomic classification.</title>
        <authorList>
            <person name="Goeker M."/>
        </authorList>
    </citation>
    <scope>NUCLEOTIDE SEQUENCE [LARGE SCALE GENOMIC DNA]</scope>
    <source>
        <strain evidence="1 2">DSM 24834</strain>
    </source>
</reference>
<sequence>MLELPAITLVNRTGYETMTIQPEHCGIDYFGDEILAGDDVIEDDGELILKDNLERYLAEKYEFKFKTA</sequence>
<accession>A0ABS2ND92</accession>
<evidence type="ECO:0000313" key="1">
    <source>
        <dbReference type="EMBL" id="MBM7585810.1"/>
    </source>
</evidence>
<dbReference type="RefSeq" id="WP_205172498.1">
    <property type="nucleotide sequence ID" value="NZ_JAFBDZ010000002.1"/>
</dbReference>
<dbReference type="InterPro" id="IPR018474">
    <property type="entry name" value="Uncharacterised_Yqai"/>
</dbReference>
<dbReference type="Gene3D" id="3.30.40.30">
    <property type="entry name" value="YqaI domain"/>
    <property type="match status" value="1"/>
</dbReference>
<keyword evidence="2" id="KW-1185">Reference proteome</keyword>
<proteinExistence type="predicted"/>
<dbReference type="InterPro" id="IPR023118">
    <property type="entry name" value="YqaI_dom_sf"/>
</dbReference>
<evidence type="ECO:0008006" key="3">
    <source>
        <dbReference type="Google" id="ProtNLM"/>
    </source>
</evidence>
<dbReference type="Proteomes" id="UP001646157">
    <property type="component" value="Unassembled WGS sequence"/>
</dbReference>
<organism evidence="1 2">
    <name type="scientific">Rossellomorea pakistanensis</name>
    <dbReference type="NCBI Taxonomy" id="992288"/>
    <lineage>
        <taxon>Bacteria</taxon>
        <taxon>Bacillati</taxon>
        <taxon>Bacillota</taxon>
        <taxon>Bacilli</taxon>
        <taxon>Bacillales</taxon>
        <taxon>Bacillaceae</taxon>
        <taxon>Rossellomorea</taxon>
    </lineage>
</organism>
<protein>
    <recommendedName>
        <fullName evidence="3">YqaI-like protein</fullName>
    </recommendedName>
</protein>
<comment type="caution">
    <text evidence="1">The sequence shown here is derived from an EMBL/GenBank/DDBJ whole genome shotgun (WGS) entry which is preliminary data.</text>
</comment>
<dbReference type="Pfam" id="PF09466">
    <property type="entry name" value="Yqai"/>
    <property type="match status" value="1"/>
</dbReference>
<name>A0ABS2ND92_9BACI</name>
<evidence type="ECO:0000313" key="2">
    <source>
        <dbReference type="Proteomes" id="UP001646157"/>
    </source>
</evidence>
<dbReference type="SUPFAM" id="SSF160713">
    <property type="entry name" value="YqaI-like"/>
    <property type="match status" value="1"/>
</dbReference>
<gene>
    <name evidence="1" type="ORF">JOC86_002352</name>
</gene>